<sequence>MDAERRIGSRGGFLGVQQSSPEMGRRQRLPGRGTTSSSSSYAPNRFTNTARCSSGESPVLVCGLIIEISLIPLLEFSDAHIMHKYEVKPDPETVEIITAAASQKEITVLVKIYWGGLGKLKRAIMGSVSNYVVNNAQCPVTVVKNTDNET</sequence>
<dbReference type="PANTHER" id="PTHR46100:SF4">
    <property type="entry name" value="USPA DOMAIN-CONTAINING PROTEIN"/>
    <property type="match status" value="1"/>
</dbReference>
<comment type="caution">
    <text evidence="3">The sequence shown here is derived from an EMBL/GenBank/DDBJ whole genome shotgun (WGS) entry which is preliminary data.</text>
</comment>
<dbReference type="PANTHER" id="PTHR46100">
    <property type="entry name" value="IMP2'P"/>
    <property type="match status" value="1"/>
</dbReference>
<dbReference type="AlphaFoldDB" id="A0AAW1XC50"/>
<reference evidence="3 4" key="1">
    <citation type="journal article" date="2023" name="G3 (Bethesda)">
        <title>A chromosome-length genome assembly and annotation of blackberry (Rubus argutus, cv. 'Hillquist').</title>
        <authorList>
            <person name="Bruna T."/>
            <person name="Aryal R."/>
            <person name="Dudchenko O."/>
            <person name="Sargent D.J."/>
            <person name="Mead D."/>
            <person name="Buti M."/>
            <person name="Cavallini A."/>
            <person name="Hytonen T."/>
            <person name="Andres J."/>
            <person name="Pham M."/>
            <person name="Weisz D."/>
            <person name="Mascagni F."/>
            <person name="Usai G."/>
            <person name="Natali L."/>
            <person name="Bassil N."/>
            <person name="Fernandez G.E."/>
            <person name="Lomsadze A."/>
            <person name="Armour M."/>
            <person name="Olukolu B."/>
            <person name="Poorten T."/>
            <person name="Britton C."/>
            <person name="Davik J."/>
            <person name="Ashrafi H."/>
            <person name="Aiden E.L."/>
            <person name="Borodovsky M."/>
            <person name="Worthington M."/>
        </authorList>
    </citation>
    <scope>NUCLEOTIDE SEQUENCE [LARGE SCALE GENOMIC DNA]</scope>
    <source>
        <strain evidence="3">PI 553951</strain>
    </source>
</reference>
<feature type="domain" description="UspA" evidence="2">
    <location>
        <begin position="94"/>
        <end position="144"/>
    </location>
</feature>
<dbReference type="Pfam" id="PF00582">
    <property type="entry name" value="Usp"/>
    <property type="match status" value="1"/>
</dbReference>
<proteinExistence type="predicted"/>
<dbReference type="Gene3D" id="3.40.50.620">
    <property type="entry name" value="HUPs"/>
    <property type="match status" value="1"/>
</dbReference>
<dbReference type="InterPro" id="IPR006016">
    <property type="entry name" value="UspA"/>
</dbReference>
<dbReference type="Proteomes" id="UP001457282">
    <property type="component" value="Unassembled WGS sequence"/>
</dbReference>
<feature type="compositionally biased region" description="Polar residues" evidence="1">
    <location>
        <begin position="33"/>
        <end position="44"/>
    </location>
</feature>
<evidence type="ECO:0000313" key="3">
    <source>
        <dbReference type="EMBL" id="KAK9933955.1"/>
    </source>
</evidence>
<evidence type="ECO:0000259" key="2">
    <source>
        <dbReference type="Pfam" id="PF00582"/>
    </source>
</evidence>
<organism evidence="3 4">
    <name type="scientific">Rubus argutus</name>
    <name type="common">Southern blackberry</name>
    <dbReference type="NCBI Taxonomy" id="59490"/>
    <lineage>
        <taxon>Eukaryota</taxon>
        <taxon>Viridiplantae</taxon>
        <taxon>Streptophyta</taxon>
        <taxon>Embryophyta</taxon>
        <taxon>Tracheophyta</taxon>
        <taxon>Spermatophyta</taxon>
        <taxon>Magnoliopsida</taxon>
        <taxon>eudicotyledons</taxon>
        <taxon>Gunneridae</taxon>
        <taxon>Pentapetalae</taxon>
        <taxon>rosids</taxon>
        <taxon>fabids</taxon>
        <taxon>Rosales</taxon>
        <taxon>Rosaceae</taxon>
        <taxon>Rosoideae</taxon>
        <taxon>Rosoideae incertae sedis</taxon>
        <taxon>Rubus</taxon>
    </lineage>
</organism>
<name>A0AAW1XC50_RUBAR</name>
<evidence type="ECO:0000256" key="1">
    <source>
        <dbReference type="SAM" id="MobiDB-lite"/>
    </source>
</evidence>
<keyword evidence="4" id="KW-1185">Reference proteome</keyword>
<gene>
    <name evidence="3" type="ORF">M0R45_021124</name>
</gene>
<evidence type="ECO:0000313" key="4">
    <source>
        <dbReference type="Proteomes" id="UP001457282"/>
    </source>
</evidence>
<dbReference type="EMBL" id="JBEDUW010000004">
    <property type="protein sequence ID" value="KAK9933955.1"/>
    <property type="molecule type" value="Genomic_DNA"/>
</dbReference>
<dbReference type="InterPro" id="IPR014729">
    <property type="entry name" value="Rossmann-like_a/b/a_fold"/>
</dbReference>
<feature type="region of interest" description="Disordered" evidence="1">
    <location>
        <begin position="1"/>
        <end position="44"/>
    </location>
</feature>
<dbReference type="SUPFAM" id="SSF52402">
    <property type="entry name" value="Adenine nucleotide alpha hydrolases-like"/>
    <property type="match status" value="1"/>
</dbReference>
<protein>
    <recommendedName>
        <fullName evidence="2">UspA domain-containing protein</fullName>
    </recommendedName>
</protein>
<accession>A0AAW1XC50</accession>